<dbReference type="GO" id="GO:0030203">
    <property type="term" value="P:glycosaminoglycan metabolic process"/>
    <property type="evidence" value="ECO:0007669"/>
    <property type="project" value="TreeGrafter"/>
</dbReference>
<evidence type="ECO:0000313" key="12">
    <source>
        <dbReference type="EMBL" id="CAG6639510.1"/>
    </source>
</evidence>
<feature type="signal peptide" evidence="9">
    <location>
        <begin position="1"/>
        <end position="20"/>
    </location>
</feature>
<evidence type="ECO:0000256" key="2">
    <source>
        <dbReference type="ARBA" id="ARBA00006285"/>
    </source>
</evidence>
<evidence type="ECO:0000259" key="11">
    <source>
        <dbReference type="Pfam" id="PF14845"/>
    </source>
</evidence>
<dbReference type="Pfam" id="PF00728">
    <property type="entry name" value="Glyco_hydro_20"/>
    <property type="match status" value="1"/>
</dbReference>
<evidence type="ECO:0000256" key="8">
    <source>
        <dbReference type="PIRSR" id="PIRSR001093-1"/>
    </source>
</evidence>
<dbReference type="EMBL" id="HBUF01614772">
    <property type="protein sequence ID" value="CAG6779608.1"/>
    <property type="molecule type" value="Transcribed_RNA"/>
</dbReference>
<evidence type="ECO:0000259" key="10">
    <source>
        <dbReference type="Pfam" id="PF00728"/>
    </source>
</evidence>
<comment type="similarity">
    <text evidence="2 7">Belongs to the glycosyl hydrolase 20 family.</text>
</comment>
<keyword evidence="5" id="KW-0325">Glycoprotein</keyword>
<feature type="domain" description="Beta-hexosaminidase eukaryotic type N-terminal" evidence="11">
    <location>
        <begin position="75"/>
        <end position="201"/>
    </location>
</feature>
<sequence>MGVLQLFVLVWILASVIVTGQVVISIDTDTDIANDWTPSWKCVDSRCVRDDRTLVSNPDQGLRICHLTCGQYGSLWPKPTGQVSIGSEVIAFHPGQMAFSNKFISQDTETYIESITHLFVKKLSKQCGVNCTLVPSTKIKVYLSFDKDEAQLSMSVDEGYSLTVSRLETHSEDPVSTVISVELSGNTVFGIRHGLESLSQLITRGSPDNHLLLVSNASILNDRPVYRHRGLTLDTARHFIPIDAIRRTMDAMATSKMNVFHWHVTDSHSFPLVLASVPMMSRYGAYSPAKVYSPLDVQHLIQYAKLRGIRILFELDAPAHAGNGWQWGPQYGLGELVVCLNEQPWRANCIQPPCGQLNPVNPNVYRVLSDIYVELMAVAKYGDEMFHMGADEVFVKCWNNTPAIVDFMTSHGKNTTFEDYVQLWAHFQNKAAASLDAAVEHNRTKLIVWSSHLTNPLIVGDYLDPKRYIIQTWVPRIDPLADILISKGYQVIISTKDAWYLDHGFWGVTNYYRWQKVYDNPLPTSPLVLGGEVAMWTEYVDEQSLDGRLWPRTAAAAERLWSNPSSGSNDAEPRFLQQRERLVEMGIRAETVTPEWCYLNEAQCR</sequence>
<protein>
    <recommendedName>
        <fullName evidence="7">Beta-hexosaminidase</fullName>
        <ecNumber evidence="7">3.2.1.52</ecNumber>
    </recommendedName>
</protein>
<dbReference type="InterPro" id="IPR025705">
    <property type="entry name" value="Beta_hexosaminidase_sua/sub"/>
</dbReference>
<dbReference type="EMBL" id="HBUF01107587">
    <property type="protein sequence ID" value="CAG6639510.1"/>
    <property type="molecule type" value="Transcribed_RNA"/>
</dbReference>
<dbReference type="EC" id="3.2.1.52" evidence="7"/>
<dbReference type="FunFam" id="3.20.20.80:FF:000063">
    <property type="entry name" value="Beta-hexosaminidase"/>
    <property type="match status" value="1"/>
</dbReference>
<evidence type="ECO:0000256" key="3">
    <source>
        <dbReference type="ARBA" id="ARBA00022729"/>
    </source>
</evidence>
<keyword evidence="3 9" id="KW-0732">Signal</keyword>
<organism evidence="12">
    <name type="scientific">Cacopsylla melanoneura</name>
    <dbReference type="NCBI Taxonomy" id="428564"/>
    <lineage>
        <taxon>Eukaryota</taxon>
        <taxon>Metazoa</taxon>
        <taxon>Ecdysozoa</taxon>
        <taxon>Arthropoda</taxon>
        <taxon>Hexapoda</taxon>
        <taxon>Insecta</taxon>
        <taxon>Pterygota</taxon>
        <taxon>Neoptera</taxon>
        <taxon>Paraneoptera</taxon>
        <taxon>Hemiptera</taxon>
        <taxon>Sternorrhyncha</taxon>
        <taxon>Psylloidea</taxon>
        <taxon>Psyllidae</taxon>
        <taxon>Psyllinae</taxon>
        <taxon>Cacopsylla</taxon>
    </lineage>
</organism>
<dbReference type="GO" id="GO:0005975">
    <property type="term" value="P:carbohydrate metabolic process"/>
    <property type="evidence" value="ECO:0007669"/>
    <property type="project" value="InterPro"/>
</dbReference>
<proteinExistence type="inferred from homology"/>
<dbReference type="PIRSF" id="PIRSF001093">
    <property type="entry name" value="B-hxosamndse_ab_euk"/>
    <property type="match status" value="1"/>
</dbReference>
<dbReference type="InterPro" id="IPR029018">
    <property type="entry name" value="Hex-like_dom2"/>
</dbReference>
<evidence type="ECO:0000256" key="1">
    <source>
        <dbReference type="ARBA" id="ARBA00001231"/>
    </source>
</evidence>
<evidence type="ECO:0000256" key="6">
    <source>
        <dbReference type="ARBA" id="ARBA00023295"/>
    </source>
</evidence>
<evidence type="ECO:0000256" key="9">
    <source>
        <dbReference type="SAM" id="SignalP"/>
    </source>
</evidence>
<feature type="active site" description="Proton donor" evidence="8">
    <location>
        <position position="392"/>
    </location>
</feature>
<dbReference type="InterPro" id="IPR015883">
    <property type="entry name" value="Glyco_hydro_20_cat"/>
</dbReference>
<dbReference type="AlphaFoldDB" id="A0A8D8QY33"/>
<name>A0A8D8QY33_9HEMI</name>
<dbReference type="CDD" id="cd06562">
    <property type="entry name" value="GH20_HexA_HexB-like"/>
    <property type="match status" value="1"/>
</dbReference>
<evidence type="ECO:0000256" key="7">
    <source>
        <dbReference type="PIRNR" id="PIRNR001093"/>
    </source>
</evidence>
<dbReference type="PANTHER" id="PTHR22600:SF42">
    <property type="entry name" value="BETA-N-ACETYLHEXOSAMINIDASE"/>
    <property type="match status" value="1"/>
</dbReference>
<dbReference type="Gene3D" id="3.20.20.80">
    <property type="entry name" value="Glycosidases"/>
    <property type="match status" value="1"/>
</dbReference>
<evidence type="ECO:0000256" key="4">
    <source>
        <dbReference type="ARBA" id="ARBA00022801"/>
    </source>
</evidence>
<keyword evidence="6 7" id="KW-0326">Glycosidase</keyword>
<feature type="chain" id="PRO_5033962714" description="Beta-hexosaminidase" evidence="9">
    <location>
        <begin position="21"/>
        <end position="605"/>
    </location>
</feature>
<dbReference type="InterPro" id="IPR029019">
    <property type="entry name" value="HEX_eukaryotic_N"/>
</dbReference>
<dbReference type="Pfam" id="PF14845">
    <property type="entry name" value="Glycohydro_20b2"/>
    <property type="match status" value="1"/>
</dbReference>
<dbReference type="Gene3D" id="3.30.379.10">
    <property type="entry name" value="Chitobiase/beta-hexosaminidase domain 2-like"/>
    <property type="match status" value="1"/>
</dbReference>
<reference evidence="12" key="1">
    <citation type="submission" date="2021-05" db="EMBL/GenBank/DDBJ databases">
        <authorList>
            <person name="Alioto T."/>
            <person name="Alioto T."/>
            <person name="Gomez Garrido J."/>
        </authorList>
    </citation>
    <scope>NUCLEOTIDE SEQUENCE</scope>
</reference>
<feature type="domain" description="Glycoside hydrolase family 20 catalytic" evidence="10">
    <location>
        <begin position="226"/>
        <end position="563"/>
    </location>
</feature>
<dbReference type="PRINTS" id="PR00738">
    <property type="entry name" value="GLHYDRLASE20"/>
</dbReference>
<evidence type="ECO:0000256" key="5">
    <source>
        <dbReference type="ARBA" id="ARBA00023180"/>
    </source>
</evidence>
<dbReference type="GO" id="GO:0016231">
    <property type="term" value="F:beta-N-acetylglucosaminidase activity"/>
    <property type="evidence" value="ECO:0007669"/>
    <property type="project" value="TreeGrafter"/>
</dbReference>
<dbReference type="InterPro" id="IPR017853">
    <property type="entry name" value="GH"/>
</dbReference>
<keyword evidence="4 7" id="KW-0378">Hydrolase</keyword>
<dbReference type="PANTHER" id="PTHR22600">
    <property type="entry name" value="BETA-HEXOSAMINIDASE"/>
    <property type="match status" value="1"/>
</dbReference>
<dbReference type="GO" id="GO:0005886">
    <property type="term" value="C:plasma membrane"/>
    <property type="evidence" value="ECO:0007669"/>
    <property type="project" value="TreeGrafter"/>
</dbReference>
<comment type="catalytic activity">
    <reaction evidence="1 7">
        <text>Hydrolysis of terminal non-reducing N-acetyl-D-hexosamine residues in N-acetyl-beta-D-hexosaminides.</text>
        <dbReference type="EC" id="3.2.1.52"/>
    </reaction>
</comment>
<accession>A0A8D8QY33</accession>
<dbReference type="SUPFAM" id="SSF51445">
    <property type="entry name" value="(Trans)glycosidases"/>
    <property type="match status" value="1"/>
</dbReference>
<dbReference type="SUPFAM" id="SSF55545">
    <property type="entry name" value="beta-N-acetylhexosaminidase-like domain"/>
    <property type="match status" value="1"/>
</dbReference>